<feature type="transmembrane region" description="Helical" evidence="6">
    <location>
        <begin position="12"/>
        <end position="36"/>
    </location>
</feature>
<gene>
    <name evidence="8" type="ORF">SAMN05216230_102627</name>
    <name evidence="7" type="ORF">V0R55_17245</name>
</gene>
<keyword evidence="2" id="KW-1003">Cell membrane</keyword>
<accession>A0A1H9FRN3</accession>
<feature type="transmembrane region" description="Helical" evidence="6">
    <location>
        <begin position="173"/>
        <end position="193"/>
    </location>
</feature>
<dbReference type="GeneID" id="93676742"/>
<feature type="transmembrane region" description="Helical" evidence="6">
    <location>
        <begin position="358"/>
        <end position="376"/>
    </location>
</feature>
<reference evidence="7 10" key="2">
    <citation type="submission" date="2024-01" db="EMBL/GenBank/DDBJ databases">
        <title>Unpublished Manusciprt.</title>
        <authorList>
            <person name="Duman M."/>
            <person name="Valdes E.G."/>
            <person name="Ajmi N."/>
            <person name="Altun S."/>
            <person name="Saticioglu I.B."/>
        </authorList>
    </citation>
    <scope>NUCLEOTIDE SEQUENCE [LARGE SCALE GENOMIC DNA]</scope>
    <source>
        <strain evidence="7 10">139P</strain>
    </source>
</reference>
<evidence type="ECO:0000256" key="6">
    <source>
        <dbReference type="SAM" id="Phobius"/>
    </source>
</evidence>
<reference evidence="8 9" key="1">
    <citation type="submission" date="2016-10" db="EMBL/GenBank/DDBJ databases">
        <authorList>
            <person name="de Groot N.N."/>
        </authorList>
    </citation>
    <scope>NUCLEOTIDE SEQUENCE [LARGE SCALE GENOMIC DNA]</scope>
    <source>
        <strain evidence="8 9">LMG 27941</strain>
    </source>
</reference>
<evidence type="ECO:0000256" key="1">
    <source>
        <dbReference type="ARBA" id="ARBA00004651"/>
    </source>
</evidence>
<name>A0A1H9FRN3_9PSED</name>
<feature type="transmembrane region" description="Helical" evidence="6">
    <location>
        <begin position="84"/>
        <end position="109"/>
    </location>
</feature>
<dbReference type="PANTHER" id="PTHR30250:SF11">
    <property type="entry name" value="O-ANTIGEN TRANSPORTER-RELATED"/>
    <property type="match status" value="1"/>
</dbReference>
<protein>
    <submittedName>
        <fullName evidence="8">Membrane protein involved in the export of O-antigen and teichoic acid</fullName>
    </submittedName>
    <submittedName>
        <fullName evidence="7">Oligosaccharide flippase family protein</fullName>
    </submittedName>
</protein>
<dbReference type="EMBL" id="JAZDQQ010000014">
    <property type="protein sequence ID" value="MEE1881908.1"/>
    <property type="molecule type" value="Genomic_DNA"/>
</dbReference>
<evidence type="ECO:0000256" key="4">
    <source>
        <dbReference type="ARBA" id="ARBA00022989"/>
    </source>
</evidence>
<evidence type="ECO:0000256" key="3">
    <source>
        <dbReference type="ARBA" id="ARBA00022692"/>
    </source>
</evidence>
<dbReference type="InterPro" id="IPR050833">
    <property type="entry name" value="Poly_Biosynth_Transport"/>
</dbReference>
<comment type="subcellular location">
    <subcellularLocation>
        <location evidence="1">Cell membrane</location>
        <topology evidence="1">Multi-pass membrane protein</topology>
    </subcellularLocation>
</comment>
<dbReference type="RefSeq" id="WP_094010708.1">
    <property type="nucleotide sequence ID" value="NZ_CP128543.1"/>
</dbReference>
<evidence type="ECO:0000313" key="9">
    <source>
        <dbReference type="Proteomes" id="UP000199221"/>
    </source>
</evidence>
<feature type="transmembrane region" description="Helical" evidence="6">
    <location>
        <begin position="115"/>
        <end position="136"/>
    </location>
</feature>
<evidence type="ECO:0000256" key="2">
    <source>
        <dbReference type="ARBA" id="ARBA00022475"/>
    </source>
</evidence>
<evidence type="ECO:0000256" key="5">
    <source>
        <dbReference type="ARBA" id="ARBA00023136"/>
    </source>
</evidence>
<feature type="transmembrane region" description="Helical" evidence="6">
    <location>
        <begin position="42"/>
        <end position="63"/>
    </location>
</feature>
<evidence type="ECO:0000313" key="8">
    <source>
        <dbReference type="EMBL" id="SEQ40585.1"/>
    </source>
</evidence>
<keyword evidence="5 6" id="KW-0472">Membrane</keyword>
<dbReference type="EMBL" id="FOEQ01000002">
    <property type="protein sequence ID" value="SEQ40585.1"/>
    <property type="molecule type" value="Genomic_DNA"/>
</dbReference>
<proteinExistence type="predicted"/>
<dbReference type="Proteomes" id="UP000199221">
    <property type="component" value="Unassembled WGS sequence"/>
</dbReference>
<feature type="transmembrane region" description="Helical" evidence="6">
    <location>
        <begin position="328"/>
        <end position="351"/>
    </location>
</feature>
<keyword evidence="3 6" id="KW-0812">Transmembrane</keyword>
<feature type="transmembrane region" description="Helical" evidence="6">
    <location>
        <begin position="288"/>
        <end position="308"/>
    </location>
</feature>
<dbReference type="GO" id="GO:0005886">
    <property type="term" value="C:plasma membrane"/>
    <property type="evidence" value="ECO:0007669"/>
    <property type="project" value="UniProtKB-SubCell"/>
</dbReference>
<sequence>MSLRGVGGKAIIYAAANGVGSGAQLLLVLYCAYILAGESLGVLTLFIAMVALATQVLGLGLTASFQRDFFTAPSHLRPVFLSTIVWVVVLVGCALILLAAGAGLALYAWLESPGLLVVALLGALGQALQQFLLITWQSEDAALDYARFFLVFCVAQLGVPIGLIHWVDMGWQSAVTGQALVFCGSGLLSLLILRRKGYLTCRIDKDYLRRSLAYGLPLVPYQLAGWGMAMLDRFLITAFSGVAVAGYYALAFQVAQVINIASSGFVQAFTPWLYAALGRQDDRLRPQIGRLVALYAMGLAVLCGVGYLSFRVFADIIARHSYQQAILYAPWLFLAMFFNGMYRIVSCFTLFHGSTGRLALITLGVAVTSVLLNVTLLPVHGAIASAWIVSLSFGLLFGLTLLTEMARTRV</sequence>
<keyword evidence="4 6" id="KW-1133">Transmembrane helix</keyword>
<feature type="transmembrane region" description="Helical" evidence="6">
    <location>
        <begin position="148"/>
        <end position="167"/>
    </location>
</feature>
<organism evidence="8 9">
    <name type="scientific">Pseudomonas soli</name>
    <dbReference type="NCBI Taxonomy" id="1306993"/>
    <lineage>
        <taxon>Bacteria</taxon>
        <taxon>Pseudomonadati</taxon>
        <taxon>Pseudomonadota</taxon>
        <taxon>Gammaproteobacteria</taxon>
        <taxon>Pseudomonadales</taxon>
        <taxon>Pseudomonadaceae</taxon>
        <taxon>Pseudomonas</taxon>
    </lineage>
</organism>
<feature type="transmembrane region" description="Helical" evidence="6">
    <location>
        <begin position="382"/>
        <end position="402"/>
    </location>
</feature>
<keyword evidence="10" id="KW-1185">Reference proteome</keyword>
<feature type="transmembrane region" description="Helical" evidence="6">
    <location>
        <begin position="257"/>
        <end position="276"/>
    </location>
</feature>
<evidence type="ECO:0000313" key="10">
    <source>
        <dbReference type="Proteomes" id="UP001329505"/>
    </source>
</evidence>
<evidence type="ECO:0000313" key="7">
    <source>
        <dbReference type="EMBL" id="MEE1881908.1"/>
    </source>
</evidence>
<dbReference type="Proteomes" id="UP001329505">
    <property type="component" value="Unassembled WGS sequence"/>
</dbReference>
<dbReference type="AlphaFoldDB" id="A0A1H9FRN3"/>
<dbReference type="PANTHER" id="PTHR30250">
    <property type="entry name" value="PST FAMILY PREDICTED COLANIC ACID TRANSPORTER"/>
    <property type="match status" value="1"/>
</dbReference>
<dbReference type="Pfam" id="PF13440">
    <property type="entry name" value="Polysacc_synt_3"/>
    <property type="match status" value="1"/>
</dbReference>